<dbReference type="KEGG" id="vff:VITFI_CDS0827"/>
<gene>
    <name evidence="1" type="ORF">VITFI_CDS0827</name>
</gene>
<dbReference type="EMBL" id="CP022423">
    <property type="protein sequence ID" value="ASM76605.1"/>
    <property type="molecule type" value="Genomic_DNA"/>
</dbReference>
<proteinExistence type="predicted"/>
<evidence type="ECO:0000313" key="2">
    <source>
        <dbReference type="Proteomes" id="UP000199729"/>
    </source>
</evidence>
<reference evidence="1 2" key="1">
    <citation type="submission" date="2017-07" db="EMBL/GenBank/DDBJ databases">
        <title>Complete Genome Sequence of the cosmetic ferment Vitreoscilla filiformis (ATCC15551).</title>
        <authorList>
            <person name="Contreras S."/>
            <person name="Sagory-Zalkind P."/>
            <person name="Blanquart H."/>
            <person name="Iltis A."/>
            <person name="Morand S.C."/>
        </authorList>
    </citation>
    <scope>NUCLEOTIDE SEQUENCE [LARGE SCALE GENOMIC DNA]</scope>
    <source>
        <strain evidence="1 2">ATCC 15551</strain>
    </source>
</reference>
<dbReference type="AlphaFoldDB" id="A0A221KCA0"/>
<sequence>MALRDRFGGKEIIAGHVAHSGCTGLRRRQPARQPEESGERFSGICVNRPASCPVNSAMILNLI</sequence>
<keyword evidence="2" id="KW-1185">Reference proteome</keyword>
<protein>
    <submittedName>
        <fullName evidence="1">Uncharacterized protein</fullName>
    </submittedName>
</protein>
<name>A0A221KCA0_VITFI</name>
<organism evidence="1 2">
    <name type="scientific">Vitreoscilla filiformis</name>
    <dbReference type="NCBI Taxonomy" id="63"/>
    <lineage>
        <taxon>Bacteria</taxon>
        <taxon>Pseudomonadati</taxon>
        <taxon>Pseudomonadota</taxon>
        <taxon>Betaproteobacteria</taxon>
        <taxon>Neisseriales</taxon>
        <taxon>Neisseriaceae</taxon>
        <taxon>Vitreoscilla</taxon>
    </lineage>
</organism>
<accession>A0A221KCA0</accession>
<dbReference type="Proteomes" id="UP000199729">
    <property type="component" value="Chromosome"/>
</dbReference>
<evidence type="ECO:0000313" key="1">
    <source>
        <dbReference type="EMBL" id="ASM76605.1"/>
    </source>
</evidence>